<dbReference type="Pfam" id="PF03061">
    <property type="entry name" value="4HBT"/>
    <property type="match status" value="1"/>
</dbReference>
<dbReference type="Proteomes" id="UP000249091">
    <property type="component" value="Chromosome 1"/>
</dbReference>
<evidence type="ECO:0000256" key="1">
    <source>
        <dbReference type="ARBA" id="ARBA00022801"/>
    </source>
</evidence>
<feature type="domain" description="Thioesterase" evidence="2">
    <location>
        <begin position="221"/>
        <end position="287"/>
    </location>
</feature>
<sequence length="309" mass="31913">MITGAAPFPLDRPTSFTGIALSIVGDNEITVSQPVGPQFLDHRGQTTIGSVGVLTDVSVGAAVAVARLKATGERPQTVMSQITVSSAHAFPTEGSVSGRGRGVYFDDTTGLAEATMFDDDGNPVMHLTGRSIVVGRAPSDDLRAPDTTHPSVTDIEPEGWADTGVLAELGGLEIVEEIAAGRVPRGPLAGLLGMTLTDVRHGTVDGEIVPLAWMANPIASIHGGVLMSMAEIVSGLAAQTLTGVGGRYRILQISADYLRSPAAPGPAVQLTSEVTRAGRRLASIETVLSGTDGTVYLRARANAQLFPGV</sequence>
<organism evidence="3 4">
    <name type="scientific">Rhodococcus coprophilus</name>
    <dbReference type="NCBI Taxonomy" id="38310"/>
    <lineage>
        <taxon>Bacteria</taxon>
        <taxon>Bacillati</taxon>
        <taxon>Actinomycetota</taxon>
        <taxon>Actinomycetes</taxon>
        <taxon>Mycobacteriales</taxon>
        <taxon>Nocardiaceae</taxon>
        <taxon>Rhodococcus</taxon>
    </lineage>
</organism>
<dbReference type="InterPro" id="IPR029069">
    <property type="entry name" value="HotDog_dom_sf"/>
</dbReference>
<dbReference type="KEGG" id="rcr:NCTC10994_03074"/>
<accession>A0A2X4U959</accession>
<dbReference type="GO" id="GO:0016289">
    <property type="term" value="F:acyl-CoA hydrolase activity"/>
    <property type="evidence" value="ECO:0007669"/>
    <property type="project" value="UniProtKB-ARBA"/>
</dbReference>
<evidence type="ECO:0000313" key="4">
    <source>
        <dbReference type="Proteomes" id="UP000249091"/>
    </source>
</evidence>
<dbReference type="CDD" id="cd03443">
    <property type="entry name" value="PaaI_thioesterase"/>
    <property type="match status" value="1"/>
</dbReference>
<keyword evidence="1" id="KW-0378">Hydrolase</keyword>
<dbReference type="RefSeq" id="WP_072703573.1">
    <property type="nucleotide sequence ID" value="NZ_JAFBBL010000001.1"/>
</dbReference>
<keyword evidence="4" id="KW-1185">Reference proteome</keyword>
<dbReference type="InterPro" id="IPR003736">
    <property type="entry name" value="PAAI_dom"/>
</dbReference>
<dbReference type="EMBL" id="LS483468">
    <property type="protein sequence ID" value="SQI35723.1"/>
    <property type="molecule type" value="Genomic_DNA"/>
</dbReference>
<dbReference type="SUPFAM" id="SSF54637">
    <property type="entry name" value="Thioesterase/thiol ester dehydrase-isomerase"/>
    <property type="match status" value="2"/>
</dbReference>
<dbReference type="InterPro" id="IPR006683">
    <property type="entry name" value="Thioestr_dom"/>
</dbReference>
<name>A0A2X4U959_9NOCA</name>
<dbReference type="AlphaFoldDB" id="A0A2X4U959"/>
<dbReference type="Gene3D" id="3.10.129.10">
    <property type="entry name" value="Hotdog Thioesterase"/>
    <property type="match status" value="2"/>
</dbReference>
<dbReference type="STRING" id="1219011.GCA_001895045_03657"/>
<protein>
    <submittedName>
        <fullName evidence="3">Thioesterase</fullName>
    </submittedName>
</protein>
<evidence type="ECO:0000259" key="2">
    <source>
        <dbReference type="Pfam" id="PF03061"/>
    </source>
</evidence>
<proteinExistence type="predicted"/>
<evidence type="ECO:0000313" key="3">
    <source>
        <dbReference type="EMBL" id="SQI35723.1"/>
    </source>
</evidence>
<dbReference type="NCBIfam" id="TIGR00369">
    <property type="entry name" value="unchar_dom_1"/>
    <property type="match status" value="1"/>
</dbReference>
<gene>
    <name evidence="3" type="ORF">NCTC10994_03074</name>
</gene>
<reference evidence="3 4" key="1">
    <citation type="submission" date="2018-06" db="EMBL/GenBank/DDBJ databases">
        <authorList>
            <consortium name="Pathogen Informatics"/>
            <person name="Doyle S."/>
        </authorList>
    </citation>
    <scope>NUCLEOTIDE SEQUENCE [LARGE SCALE GENOMIC DNA]</scope>
    <source>
        <strain evidence="3 4">NCTC10994</strain>
    </source>
</reference>